<organism evidence="2 3">
    <name type="scientific">Aspergillus avenaceus</name>
    <dbReference type="NCBI Taxonomy" id="36643"/>
    <lineage>
        <taxon>Eukaryota</taxon>
        <taxon>Fungi</taxon>
        <taxon>Dikarya</taxon>
        <taxon>Ascomycota</taxon>
        <taxon>Pezizomycotina</taxon>
        <taxon>Eurotiomycetes</taxon>
        <taxon>Eurotiomycetidae</taxon>
        <taxon>Eurotiales</taxon>
        <taxon>Aspergillaceae</taxon>
        <taxon>Aspergillus</taxon>
        <taxon>Aspergillus subgen. Circumdati</taxon>
    </lineage>
</organism>
<proteinExistence type="predicted"/>
<dbReference type="AlphaFoldDB" id="A0A5N6TM32"/>
<gene>
    <name evidence="2" type="ORF">BDV25DRAFT_33776</name>
</gene>
<reference evidence="2 3" key="1">
    <citation type="submission" date="2019-04" db="EMBL/GenBank/DDBJ databases">
        <title>Friends and foes A comparative genomics study of 23 Aspergillus species from section Flavi.</title>
        <authorList>
            <consortium name="DOE Joint Genome Institute"/>
            <person name="Kjaerbolling I."/>
            <person name="Vesth T."/>
            <person name="Frisvad J.C."/>
            <person name="Nybo J.L."/>
            <person name="Theobald S."/>
            <person name="Kildgaard S."/>
            <person name="Isbrandt T."/>
            <person name="Kuo A."/>
            <person name="Sato A."/>
            <person name="Lyhne E.K."/>
            <person name="Kogle M.E."/>
            <person name="Wiebenga A."/>
            <person name="Kun R.S."/>
            <person name="Lubbers R.J."/>
            <person name="Makela M.R."/>
            <person name="Barry K."/>
            <person name="Chovatia M."/>
            <person name="Clum A."/>
            <person name="Daum C."/>
            <person name="Haridas S."/>
            <person name="He G."/>
            <person name="LaButti K."/>
            <person name="Lipzen A."/>
            <person name="Mondo S."/>
            <person name="Riley R."/>
            <person name="Salamov A."/>
            <person name="Simmons B.A."/>
            <person name="Magnuson J.K."/>
            <person name="Henrissat B."/>
            <person name="Mortensen U.H."/>
            <person name="Larsen T.O."/>
            <person name="Devries R.P."/>
            <person name="Grigoriev I.V."/>
            <person name="Machida M."/>
            <person name="Baker S.E."/>
            <person name="Andersen M.R."/>
        </authorList>
    </citation>
    <scope>NUCLEOTIDE SEQUENCE [LARGE SCALE GENOMIC DNA]</scope>
    <source>
        <strain evidence="2 3">IBT 18842</strain>
    </source>
</reference>
<protein>
    <recommendedName>
        <fullName evidence="4">Secreted protein</fullName>
    </recommendedName>
</protein>
<evidence type="ECO:0008006" key="4">
    <source>
        <dbReference type="Google" id="ProtNLM"/>
    </source>
</evidence>
<evidence type="ECO:0000313" key="3">
    <source>
        <dbReference type="Proteomes" id="UP000325780"/>
    </source>
</evidence>
<evidence type="ECO:0000256" key="1">
    <source>
        <dbReference type="SAM" id="SignalP"/>
    </source>
</evidence>
<keyword evidence="1" id="KW-0732">Signal</keyword>
<dbReference type="EMBL" id="ML742209">
    <property type="protein sequence ID" value="KAE8147412.1"/>
    <property type="molecule type" value="Genomic_DNA"/>
</dbReference>
<accession>A0A5N6TM32</accession>
<sequence>MQGQTGLLIAITCICHSIQAVTQHTPYHCSRSHDNIGHGLSVDVTVDFQNKSPFMMIMRFKKFGTWVQCGYWYR</sequence>
<name>A0A5N6TM32_ASPAV</name>
<keyword evidence="3" id="KW-1185">Reference proteome</keyword>
<feature type="signal peptide" evidence="1">
    <location>
        <begin position="1"/>
        <end position="20"/>
    </location>
</feature>
<dbReference type="Proteomes" id="UP000325780">
    <property type="component" value="Unassembled WGS sequence"/>
</dbReference>
<evidence type="ECO:0000313" key="2">
    <source>
        <dbReference type="EMBL" id="KAE8147412.1"/>
    </source>
</evidence>
<feature type="chain" id="PRO_5024998251" description="Secreted protein" evidence="1">
    <location>
        <begin position="21"/>
        <end position="74"/>
    </location>
</feature>